<dbReference type="KEGG" id="rsi:Runsl_0347"/>
<gene>
    <name evidence="2" type="ordered locus">Runsl_0347</name>
</gene>
<keyword evidence="1" id="KW-1133">Transmembrane helix</keyword>
<keyword evidence="1" id="KW-0472">Membrane</keyword>
<reference evidence="2 3" key="2">
    <citation type="journal article" date="2012" name="Stand. Genomic Sci.">
        <title>Complete genome sequence of the aquatic bacterium Runella slithyformis type strain (LSU 4(T)).</title>
        <authorList>
            <person name="Copeland A."/>
            <person name="Zhang X."/>
            <person name="Misra M."/>
            <person name="Lapidus A."/>
            <person name="Nolan M."/>
            <person name="Lucas S."/>
            <person name="Deshpande S."/>
            <person name="Cheng J.F."/>
            <person name="Tapia R."/>
            <person name="Goodwin L.A."/>
            <person name="Pitluck S."/>
            <person name="Liolios K."/>
            <person name="Pagani I."/>
            <person name="Ivanova N."/>
            <person name="Mikhailova N."/>
            <person name="Pati A."/>
            <person name="Chen A."/>
            <person name="Palaniappan K."/>
            <person name="Land M."/>
            <person name="Hauser L."/>
            <person name="Pan C."/>
            <person name="Jeffries C.D."/>
            <person name="Detter J.C."/>
            <person name="Brambilla E.M."/>
            <person name="Rohde M."/>
            <person name="Djao O.D."/>
            <person name="Goker M."/>
            <person name="Sikorski J."/>
            <person name="Tindall B.J."/>
            <person name="Woyke T."/>
            <person name="Bristow J."/>
            <person name="Eisen J.A."/>
            <person name="Markowitz V."/>
            <person name="Hugenholtz P."/>
            <person name="Kyrpides N.C."/>
            <person name="Klenk H.P."/>
            <person name="Mavromatis K."/>
        </authorList>
    </citation>
    <scope>NUCLEOTIDE SEQUENCE [LARGE SCALE GENOMIC DNA]</scope>
    <source>
        <strain evidence="3">ATCC 29530 / DSM 19594 / LMG 11500 / NCIMB 11436 / LSU 4</strain>
    </source>
</reference>
<evidence type="ECO:0000313" key="2">
    <source>
        <dbReference type="EMBL" id="AEI46799.1"/>
    </source>
</evidence>
<accession>A0A7U4E487</accession>
<evidence type="ECO:0008006" key="4">
    <source>
        <dbReference type="Google" id="ProtNLM"/>
    </source>
</evidence>
<evidence type="ECO:0000313" key="3">
    <source>
        <dbReference type="Proteomes" id="UP000000493"/>
    </source>
</evidence>
<dbReference type="Proteomes" id="UP000000493">
    <property type="component" value="Chromosome"/>
</dbReference>
<proteinExistence type="predicted"/>
<evidence type="ECO:0000256" key="1">
    <source>
        <dbReference type="SAM" id="Phobius"/>
    </source>
</evidence>
<dbReference type="AlphaFoldDB" id="A0A7U4E487"/>
<protein>
    <recommendedName>
        <fullName evidence="4">Holin</fullName>
    </recommendedName>
</protein>
<feature type="transmembrane region" description="Helical" evidence="1">
    <location>
        <begin position="21"/>
        <end position="40"/>
    </location>
</feature>
<feature type="transmembrane region" description="Helical" evidence="1">
    <location>
        <begin position="52"/>
        <end position="73"/>
    </location>
</feature>
<dbReference type="EMBL" id="CP002859">
    <property type="protein sequence ID" value="AEI46799.1"/>
    <property type="molecule type" value="Genomic_DNA"/>
</dbReference>
<keyword evidence="1" id="KW-0812">Transmembrane</keyword>
<keyword evidence="3" id="KW-1185">Reference proteome</keyword>
<dbReference type="RefSeq" id="WP_013926124.1">
    <property type="nucleotide sequence ID" value="NC_015703.1"/>
</dbReference>
<organism evidence="2 3">
    <name type="scientific">Runella slithyformis (strain ATCC 29530 / DSM 19594 / LMG 11500 / NCIMB 11436 / LSU 4)</name>
    <dbReference type="NCBI Taxonomy" id="761193"/>
    <lineage>
        <taxon>Bacteria</taxon>
        <taxon>Pseudomonadati</taxon>
        <taxon>Bacteroidota</taxon>
        <taxon>Cytophagia</taxon>
        <taxon>Cytophagales</taxon>
        <taxon>Spirosomataceae</taxon>
        <taxon>Runella</taxon>
    </lineage>
</organism>
<sequence>MNILQTLLERWQGPMPKFFKVLFYLAAAIVALSAGCNLFIEQITAVGLTPPKFLTDVAGWAAGAAAIVAKFTVDWNEKRRLERLKSFKP</sequence>
<reference evidence="3" key="1">
    <citation type="submission" date="2011-06" db="EMBL/GenBank/DDBJ databases">
        <title>The complete genome of chromosome of Runella slithyformis DSM 19594.</title>
        <authorList>
            <consortium name="US DOE Joint Genome Institute (JGI-PGF)"/>
            <person name="Lucas S."/>
            <person name="Han J."/>
            <person name="Lapidus A."/>
            <person name="Bruce D."/>
            <person name="Goodwin L."/>
            <person name="Pitluck S."/>
            <person name="Peters L."/>
            <person name="Kyrpides N."/>
            <person name="Mavromatis K."/>
            <person name="Ivanova N."/>
            <person name="Ovchinnikova G."/>
            <person name="Zhang X."/>
            <person name="Misra M."/>
            <person name="Detter J.C."/>
            <person name="Tapia R."/>
            <person name="Han C."/>
            <person name="Land M."/>
            <person name="Hauser L."/>
            <person name="Markowitz V."/>
            <person name="Cheng J.-F."/>
            <person name="Hugenholtz P."/>
            <person name="Woyke T."/>
            <person name="Wu D."/>
            <person name="Tindall B."/>
            <person name="Faehrich R."/>
            <person name="Brambilla E."/>
            <person name="Klenk H.-P."/>
            <person name="Eisen J.A."/>
        </authorList>
    </citation>
    <scope>NUCLEOTIDE SEQUENCE [LARGE SCALE GENOMIC DNA]</scope>
    <source>
        <strain evidence="3">ATCC 29530 / DSM 19594 / LMG 11500 / NCIMB 11436 / LSU 4</strain>
    </source>
</reference>
<name>A0A7U4E487_RUNSL</name>